<accession>G2LH20</accession>
<dbReference type="AlphaFoldDB" id="G2LH20"/>
<sequence length="95" mass="10284">MLDIWVRQGTQVPDRDTTALFVLSGKIRNTRSFRATGITVSTESMVNLVNMGLPAVPLVLHEQSIVAVTAYPTIRISSFATTFPLMAVGRGSFSA</sequence>
<evidence type="ECO:0000313" key="1">
    <source>
        <dbReference type="EMBL" id="AEP11520.1"/>
    </source>
</evidence>
<name>G2LH20_CHLTF</name>
<dbReference type="KEGG" id="ctm:Cabther_A0763"/>
<dbReference type="STRING" id="981222.Cabther_A0763"/>
<dbReference type="EMBL" id="CP002514">
    <property type="protein sequence ID" value="AEP11520.1"/>
    <property type="molecule type" value="Genomic_DNA"/>
</dbReference>
<evidence type="ECO:0000313" key="2">
    <source>
        <dbReference type="Proteomes" id="UP000006791"/>
    </source>
</evidence>
<keyword evidence="2" id="KW-1185">Reference proteome</keyword>
<proteinExistence type="predicted"/>
<reference evidence="1 2" key="1">
    <citation type="journal article" date="2012" name="Environ. Microbiol.">
        <title>Complete genome of Candidatus Chloracidobacterium thermophilum, a chlorophyll-based photoheterotroph belonging to the phylum Acidobacteria.</title>
        <authorList>
            <person name="Garcia Costas A.M."/>
            <person name="Liu Z."/>
            <person name="Tomsho L.P."/>
            <person name="Schuster S.C."/>
            <person name="Ward D.M."/>
            <person name="Bryant D.A."/>
        </authorList>
    </citation>
    <scope>NUCLEOTIDE SEQUENCE [LARGE SCALE GENOMIC DNA]</scope>
    <source>
        <strain evidence="1 2">B</strain>
    </source>
</reference>
<protein>
    <submittedName>
        <fullName evidence="1">Uncharacterized protein</fullName>
    </submittedName>
</protein>
<organism evidence="1 2">
    <name type="scientific">Chloracidobacterium thermophilum (strain B)</name>
    <dbReference type="NCBI Taxonomy" id="981222"/>
    <lineage>
        <taxon>Bacteria</taxon>
        <taxon>Pseudomonadati</taxon>
        <taxon>Acidobacteriota</taxon>
        <taxon>Terriglobia</taxon>
        <taxon>Terriglobales</taxon>
        <taxon>Acidobacteriaceae</taxon>
        <taxon>Chloracidobacterium</taxon>
    </lineage>
</organism>
<dbReference type="Proteomes" id="UP000006791">
    <property type="component" value="Chromosome 1"/>
</dbReference>
<dbReference type="HOGENOM" id="CLU_2367774_0_0_0"/>
<gene>
    <name evidence="1" type="ordered locus">Cabther_A0763</name>
</gene>